<feature type="domain" description="Deoxyribonuclease NucA/NucB" evidence="2">
    <location>
        <begin position="248"/>
        <end position="343"/>
    </location>
</feature>
<evidence type="ECO:0000313" key="4">
    <source>
        <dbReference type="Proteomes" id="UP000799750"/>
    </source>
</evidence>
<dbReference type="Pfam" id="PF14040">
    <property type="entry name" value="DNase_NucA_NucB"/>
    <property type="match status" value="1"/>
</dbReference>
<protein>
    <recommendedName>
        <fullName evidence="2">Deoxyribonuclease NucA/NucB domain-containing protein</fullName>
    </recommendedName>
</protein>
<dbReference type="EMBL" id="MU004194">
    <property type="protein sequence ID" value="KAF2492169.1"/>
    <property type="molecule type" value="Genomic_DNA"/>
</dbReference>
<organism evidence="3 4">
    <name type="scientific">Lophium mytilinum</name>
    <dbReference type="NCBI Taxonomy" id="390894"/>
    <lineage>
        <taxon>Eukaryota</taxon>
        <taxon>Fungi</taxon>
        <taxon>Dikarya</taxon>
        <taxon>Ascomycota</taxon>
        <taxon>Pezizomycotina</taxon>
        <taxon>Dothideomycetes</taxon>
        <taxon>Pleosporomycetidae</taxon>
        <taxon>Mytilinidiales</taxon>
        <taxon>Mytilinidiaceae</taxon>
        <taxon>Lophium</taxon>
    </lineage>
</organism>
<dbReference type="AlphaFoldDB" id="A0A6A6QJ92"/>
<keyword evidence="4" id="KW-1185">Reference proteome</keyword>
<feature type="region of interest" description="Disordered" evidence="1">
    <location>
        <begin position="76"/>
        <end position="213"/>
    </location>
</feature>
<feature type="compositionally biased region" description="Polar residues" evidence="1">
    <location>
        <begin position="83"/>
        <end position="105"/>
    </location>
</feature>
<reference evidence="3" key="1">
    <citation type="journal article" date="2020" name="Stud. Mycol.">
        <title>101 Dothideomycetes genomes: a test case for predicting lifestyles and emergence of pathogens.</title>
        <authorList>
            <person name="Haridas S."/>
            <person name="Albert R."/>
            <person name="Binder M."/>
            <person name="Bloem J."/>
            <person name="Labutti K."/>
            <person name="Salamov A."/>
            <person name="Andreopoulos B."/>
            <person name="Baker S."/>
            <person name="Barry K."/>
            <person name="Bills G."/>
            <person name="Bluhm B."/>
            <person name="Cannon C."/>
            <person name="Castanera R."/>
            <person name="Culley D."/>
            <person name="Daum C."/>
            <person name="Ezra D."/>
            <person name="Gonzalez J."/>
            <person name="Henrissat B."/>
            <person name="Kuo A."/>
            <person name="Liang C."/>
            <person name="Lipzen A."/>
            <person name="Lutzoni F."/>
            <person name="Magnuson J."/>
            <person name="Mondo S."/>
            <person name="Nolan M."/>
            <person name="Ohm R."/>
            <person name="Pangilinan J."/>
            <person name="Park H.-J."/>
            <person name="Ramirez L."/>
            <person name="Alfaro M."/>
            <person name="Sun H."/>
            <person name="Tritt A."/>
            <person name="Yoshinaga Y."/>
            <person name="Zwiers L.-H."/>
            <person name="Turgeon B."/>
            <person name="Goodwin S."/>
            <person name="Spatafora J."/>
            <person name="Crous P."/>
            <person name="Grigoriev I."/>
        </authorList>
    </citation>
    <scope>NUCLEOTIDE SEQUENCE</scope>
    <source>
        <strain evidence="3">CBS 269.34</strain>
    </source>
</reference>
<feature type="compositionally biased region" description="Low complexity" evidence="1">
    <location>
        <begin position="126"/>
        <end position="147"/>
    </location>
</feature>
<feature type="compositionally biased region" description="Low complexity" evidence="1">
    <location>
        <begin position="181"/>
        <end position="201"/>
    </location>
</feature>
<dbReference type="Proteomes" id="UP000799750">
    <property type="component" value="Unassembled WGS sequence"/>
</dbReference>
<sequence>MFCHFPGTVCCPQPSEQACWEGTTCCGAELCCLEGAECFGDTVCCMPGEVACDGWCCAEGQTCSAETDFCQAPGGEKEIGMKPSQTAGSKPASAKTSKPPTSTPKISLPKESTKAPSEKVSTPRVSTPKPSTPKASTPKASTPKASTLKASTPKASTPKASTPRESIRGSATRTISSPGATSTKVSSSDESTTTSSALTTSPKRPKTSRSSTASAMPTILFPYIPVLTDDLVANMCLGLRARAAPVNQEVLHYAGPKSGNRKQTRCKDGKCCEGQTKADGPNKGYKLSCDEYPFSSAQEGGKQQNGQRAHVGCITDFQNGAQGSYLGPFYEAYKMKKGDPFLVKITGIDCDTVHEDDIPGCTRFRKRQEDLAHSQGVFYPPDDPSKTGKLIIGLGDVIAGTYHMSVSFPPNSVILNVHIIDNQGETFSVTSAPSSGSTYILSFTLSEVGYGVSLVTETTNAILKEDSYKVEFGPVNFNISTTTFGGKDASSKAASTHSSPQSETYPVTTVISGKTI</sequence>
<evidence type="ECO:0000313" key="3">
    <source>
        <dbReference type="EMBL" id="KAF2492169.1"/>
    </source>
</evidence>
<evidence type="ECO:0000259" key="2">
    <source>
        <dbReference type="Pfam" id="PF14040"/>
    </source>
</evidence>
<proteinExistence type="predicted"/>
<accession>A0A6A6QJ92</accession>
<gene>
    <name evidence="3" type="ORF">BU16DRAFT_105505</name>
</gene>
<name>A0A6A6QJ92_9PEZI</name>
<evidence type="ECO:0000256" key="1">
    <source>
        <dbReference type="SAM" id="MobiDB-lite"/>
    </source>
</evidence>
<dbReference type="OrthoDB" id="2748312at2759"/>
<dbReference type="InterPro" id="IPR029476">
    <property type="entry name" value="DNase_NucA_NucB"/>
</dbReference>
<feature type="compositionally biased region" description="Polar residues" evidence="1">
    <location>
        <begin position="148"/>
        <end position="180"/>
    </location>
</feature>